<evidence type="ECO:0000256" key="2">
    <source>
        <dbReference type="SAM" id="MobiDB-lite"/>
    </source>
</evidence>
<proteinExistence type="predicted"/>
<feature type="compositionally biased region" description="Pro residues" evidence="2">
    <location>
        <begin position="216"/>
        <end position="226"/>
    </location>
</feature>
<dbReference type="GO" id="GO:0005096">
    <property type="term" value="F:GTPase activator activity"/>
    <property type="evidence" value="ECO:0007669"/>
    <property type="project" value="UniProtKB-KW"/>
</dbReference>
<name>A0A7J8CBF5_MOLMO</name>
<evidence type="ECO:0000313" key="4">
    <source>
        <dbReference type="EMBL" id="KAF6408188.1"/>
    </source>
</evidence>
<feature type="domain" description="Small G protein signalling modulator 1/2 Rab-binding" evidence="3">
    <location>
        <begin position="7"/>
        <end position="179"/>
    </location>
</feature>
<evidence type="ECO:0000259" key="3">
    <source>
        <dbReference type="Pfam" id="PF12068"/>
    </source>
</evidence>
<dbReference type="Pfam" id="PF12068">
    <property type="entry name" value="PH_RBD"/>
    <property type="match status" value="1"/>
</dbReference>
<protein>
    <submittedName>
        <fullName evidence="4">TBC1 domain family member 17</fullName>
    </submittedName>
</protein>
<feature type="compositionally biased region" description="Low complexity" evidence="2">
    <location>
        <begin position="194"/>
        <end position="215"/>
    </location>
</feature>
<evidence type="ECO:0000313" key="5">
    <source>
        <dbReference type="Proteomes" id="UP000550707"/>
    </source>
</evidence>
<comment type="caution">
    <text evidence="4">The sequence shown here is derived from an EMBL/GenBank/DDBJ whole genome shotgun (WGS) entry which is preliminary data.</text>
</comment>
<gene>
    <name evidence="4" type="ORF">HJG59_017834</name>
</gene>
<evidence type="ECO:0000256" key="1">
    <source>
        <dbReference type="ARBA" id="ARBA00022468"/>
    </source>
</evidence>
<keyword evidence="1" id="KW-0343">GTPase activation</keyword>
<sequence length="226" mass="24276">MEAVGYRVVFEKGGVYLHTSAKRHQDPDSLIAGVIRVVEKDKDVFLHWAPVEEAGDATQILFSKKDASGGDSCTSEDEPTFDPGYEPDWAVISTVRPRPRHSEPTRGAEPSCPRDSWAFSVSLGELKSIRRSKPGLSWAYLVLVTQAGGSLPALHFHRGGTRALLRVLSRYLLLARTPASTSSSPTTPPPSPTPSTTSSSLTRTAPTWCLASSRTPTPPPSAASPA</sequence>
<feature type="region of interest" description="Disordered" evidence="2">
    <location>
        <begin position="178"/>
        <end position="226"/>
    </location>
</feature>
<accession>A0A7J8CBF5</accession>
<dbReference type="Proteomes" id="UP000550707">
    <property type="component" value="Unassembled WGS sequence"/>
</dbReference>
<dbReference type="AlphaFoldDB" id="A0A7J8CBF5"/>
<organism evidence="4 5">
    <name type="scientific">Molossus molossus</name>
    <name type="common">Pallas' mastiff bat</name>
    <name type="synonym">Vespertilio molossus</name>
    <dbReference type="NCBI Taxonomy" id="27622"/>
    <lineage>
        <taxon>Eukaryota</taxon>
        <taxon>Metazoa</taxon>
        <taxon>Chordata</taxon>
        <taxon>Craniata</taxon>
        <taxon>Vertebrata</taxon>
        <taxon>Euteleostomi</taxon>
        <taxon>Mammalia</taxon>
        <taxon>Eutheria</taxon>
        <taxon>Laurasiatheria</taxon>
        <taxon>Chiroptera</taxon>
        <taxon>Yangochiroptera</taxon>
        <taxon>Molossidae</taxon>
        <taxon>Molossus</taxon>
    </lineage>
</organism>
<reference evidence="4 5" key="1">
    <citation type="journal article" date="2020" name="Nature">
        <title>Six reference-quality genomes reveal evolution of bat adaptations.</title>
        <authorList>
            <person name="Jebb D."/>
            <person name="Huang Z."/>
            <person name="Pippel M."/>
            <person name="Hughes G.M."/>
            <person name="Lavrichenko K."/>
            <person name="Devanna P."/>
            <person name="Winkler S."/>
            <person name="Jermiin L.S."/>
            <person name="Skirmuntt E.C."/>
            <person name="Katzourakis A."/>
            <person name="Burkitt-Gray L."/>
            <person name="Ray D.A."/>
            <person name="Sullivan K.A.M."/>
            <person name="Roscito J.G."/>
            <person name="Kirilenko B.M."/>
            <person name="Davalos L.M."/>
            <person name="Corthals A.P."/>
            <person name="Power M.L."/>
            <person name="Jones G."/>
            <person name="Ransome R.D."/>
            <person name="Dechmann D.K.N."/>
            <person name="Locatelli A.G."/>
            <person name="Puechmaille S.J."/>
            <person name="Fedrigo O."/>
            <person name="Jarvis E.D."/>
            <person name="Hiller M."/>
            <person name="Vernes S.C."/>
            <person name="Myers E.W."/>
            <person name="Teeling E.C."/>
        </authorList>
    </citation>
    <scope>NUCLEOTIDE SEQUENCE [LARGE SCALE GENOMIC DNA]</scope>
    <source>
        <strain evidence="4">MMolMol1</strain>
        <tissue evidence="4">Muscle</tissue>
    </source>
</reference>
<dbReference type="InterPro" id="IPR021935">
    <property type="entry name" value="SGSM1/2_RBD"/>
</dbReference>
<keyword evidence="5" id="KW-1185">Reference proteome</keyword>
<dbReference type="EMBL" id="JACASF010000021">
    <property type="protein sequence ID" value="KAF6408188.1"/>
    <property type="molecule type" value="Genomic_DNA"/>
</dbReference>